<comment type="cofactor">
    <cofactor evidence="5">
        <name>Fe(2+)</name>
        <dbReference type="ChEBI" id="CHEBI:29033"/>
    </cofactor>
    <text evidence="5">Binds 1 Fe(2+) ion per subunit.</text>
</comment>
<keyword evidence="3" id="KW-0223">Dioxygenase</keyword>
<evidence type="ECO:0000256" key="6">
    <source>
        <dbReference type="SAM" id="MobiDB-lite"/>
    </source>
</evidence>
<dbReference type="GO" id="GO:0016121">
    <property type="term" value="P:carotene catabolic process"/>
    <property type="evidence" value="ECO:0007669"/>
    <property type="project" value="TreeGrafter"/>
</dbReference>
<comment type="caution">
    <text evidence="7">The sequence shown here is derived from an EMBL/GenBank/DDBJ whole genome shotgun (WGS) entry which is preliminary data.</text>
</comment>
<evidence type="ECO:0008006" key="9">
    <source>
        <dbReference type="Google" id="ProtNLM"/>
    </source>
</evidence>
<dbReference type="Proteomes" id="UP000326396">
    <property type="component" value="Linkage Group LG16"/>
</dbReference>
<dbReference type="GO" id="GO:0009570">
    <property type="term" value="C:chloroplast stroma"/>
    <property type="evidence" value="ECO:0007669"/>
    <property type="project" value="TreeGrafter"/>
</dbReference>
<dbReference type="Pfam" id="PF03055">
    <property type="entry name" value="RPE65"/>
    <property type="match status" value="1"/>
</dbReference>
<dbReference type="GO" id="GO:0010436">
    <property type="term" value="F:carotenoid dioxygenase activity"/>
    <property type="evidence" value="ECO:0007669"/>
    <property type="project" value="TreeGrafter"/>
</dbReference>
<keyword evidence="2 5" id="KW-0479">Metal-binding</keyword>
<feature type="binding site" evidence="5">
    <location>
        <position position="342"/>
    </location>
    <ligand>
        <name>Fe cation</name>
        <dbReference type="ChEBI" id="CHEBI:24875"/>
        <note>catalytic</note>
    </ligand>
</feature>
<evidence type="ECO:0000313" key="7">
    <source>
        <dbReference type="EMBL" id="KAD5508104.1"/>
    </source>
</evidence>
<evidence type="ECO:0000256" key="4">
    <source>
        <dbReference type="ARBA" id="ARBA00023004"/>
    </source>
</evidence>
<evidence type="ECO:0000256" key="2">
    <source>
        <dbReference type="ARBA" id="ARBA00022723"/>
    </source>
</evidence>
<comment type="similarity">
    <text evidence="1">Belongs to the carotenoid oxygenase family.</text>
</comment>
<keyword evidence="4 5" id="KW-0408">Iron</keyword>
<dbReference type="PANTHER" id="PTHR10543">
    <property type="entry name" value="BETA-CAROTENE DIOXYGENASE"/>
    <property type="match status" value="1"/>
</dbReference>
<evidence type="ECO:0000256" key="5">
    <source>
        <dbReference type="PIRSR" id="PIRSR604294-1"/>
    </source>
</evidence>
<dbReference type="PANTHER" id="PTHR10543:SF46">
    <property type="entry name" value="CAROTENOID CLEAVAGE DIOXYGENASE 4, CHLOROPLASTIC-RELATED"/>
    <property type="match status" value="1"/>
</dbReference>
<evidence type="ECO:0000313" key="8">
    <source>
        <dbReference type="Proteomes" id="UP000326396"/>
    </source>
</evidence>
<feature type="binding site" evidence="5">
    <location>
        <position position="407"/>
    </location>
    <ligand>
        <name>Fe cation</name>
        <dbReference type="ChEBI" id="CHEBI:24875"/>
        <note>catalytic</note>
    </ligand>
</feature>
<accession>A0A5N6NXT9</accession>
<name>A0A5N6NXT9_9ASTR</name>
<dbReference type="GO" id="GO:0046872">
    <property type="term" value="F:metal ion binding"/>
    <property type="evidence" value="ECO:0007669"/>
    <property type="project" value="UniProtKB-KW"/>
</dbReference>
<feature type="binding site" evidence="5">
    <location>
        <position position="293"/>
    </location>
    <ligand>
        <name>Fe cation</name>
        <dbReference type="ChEBI" id="CHEBI:24875"/>
        <note>catalytic</note>
    </ligand>
</feature>
<protein>
    <recommendedName>
        <fullName evidence="9">Carotenoid cleavage dioxygenase 4</fullName>
    </recommendedName>
</protein>
<feature type="region of interest" description="Disordered" evidence="6">
    <location>
        <begin position="51"/>
        <end position="73"/>
    </location>
</feature>
<dbReference type="OrthoDB" id="1069523at2759"/>
<organism evidence="7 8">
    <name type="scientific">Mikania micrantha</name>
    <name type="common">bitter vine</name>
    <dbReference type="NCBI Taxonomy" id="192012"/>
    <lineage>
        <taxon>Eukaryota</taxon>
        <taxon>Viridiplantae</taxon>
        <taxon>Streptophyta</taxon>
        <taxon>Embryophyta</taxon>
        <taxon>Tracheophyta</taxon>
        <taxon>Spermatophyta</taxon>
        <taxon>Magnoliopsida</taxon>
        <taxon>eudicotyledons</taxon>
        <taxon>Gunneridae</taxon>
        <taxon>Pentapetalae</taxon>
        <taxon>asterids</taxon>
        <taxon>campanulids</taxon>
        <taxon>Asterales</taxon>
        <taxon>Asteraceae</taxon>
        <taxon>Asteroideae</taxon>
        <taxon>Heliantheae alliance</taxon>
        <taxon>Eupatorieae</taxon>
        <taxon>Mikania</taxon>
    </lineage>
</organism>
<dbReference type="InterPro" id="IPR004294">
    <property type="entry name" value="Carotenoid_Oase"/>
</dbReference>
<evidence type="ECO:0000256" key="1">
    <source>
        <dbReference type="ARBA" id="ARBA00006787"/>
    </source>
</evidence>
<dbReference type="AlphaFoldDB" id="A0A5N6NXT9"/>
<dbReference type="EMBL" id="SZYD01000008">
    <property type="protein sequence ID" value="KAD5508104.1"/>
    <property type="molecule type" value="Genomic_DNA"/>
</dbReference>
<keyword evidence="8" id="KW-1185">Reference proteome</keyword>
<evidence type="ECO:0000256" key="3">
    <source>
        <dbReference type="ARBA" id="ARBA00022964"/>
    </source>
</evidence>
<keyword evidence="3" id="KW-0560">Oxidoreductase</keyword>
<feature type="binding site" evidence="5">
    <location>
        <position position="588"/>
    </location>
    <ligand>
        <name>Fe cation</name>
        <dbReference type="ChEBI" id="CHEBI:24875"/>
        <note>catalytic</note>
    </ligand>
</feature>
<sequence length="600" mass="65899">MDSLSSSFISMFPQPNSTVSHPPPPLPPSLHPATKIFSVRIEEKPSAVTITTTTTTTTTRRPSGPKMQKTSLSTKKRESSLVLVDQSLPATIFNAFDTIINNFIDPPIRQSVDPKHVLSDNFSPVDELPPTACDVIDGSLPSCLDGAYFRNGPNPQFLPRGPYHLFDGDGMLHAIRIKNGKATFCSRYVKTYKYTIEKEAGFPIIPNVFSGFNGMTASAARMAVTAGRVLAGQFNPVKGIGLANTSLAFFGNKLYALGESDLPYVVKLASNGDIITVGRHDFDGKLFMSMTAHPKIDPVTKEAFAFRYGPVPPFLTFFRFNENGEKQPDVPIFSMTSPSFLHDFAITKNYAIFPEIQIGMSPMEMIGGGSPVSADPGKVTRLGLIPRYAKDESEMKWFEVPGLNVIHCINAWEEDGGDTVVLVAPNILSVEHTLERMDLVHASVEKVTINLKTGMVFRHPLSTRNLDFGVINPAFVAVKNRYVYCGVGDPMPKISGVVKLDLSLSEVDRRECIVASRIFGPGCFGGEPFFLAREPDNPDADEDDGYVVSYVHNEYTGESRFVVMDAKSPTLEIVAAVKLPQRVPYGFHGLFVRENDINKL</sequence>
<gene>
    <name evidence="7" type="ORF">E3N88_15807</name>
</gene>
<proteinExistence type="inferred from homology"/>
<reference evidence="7 8" key="1">
    <citation type="submission" date="2019-05" db="EMBL/GenBank/DDBJ databases">
        <title>Mikania micrantha, genome provides insights into the molecular mechanism of rapid growth.</title>
        <authorList>
            <person name="Liu B."/>
        </authorList>
    </citation>
    <scope>NUCLEOTIDE SEQUENCE [LARGE SCALE GENOMIC DNA]</scope>
    <source>
        <strain evidence="7">NLD-2019</strain>
        <tissue evidence="7">Leaf</tissue>
    </source>
</reference>